<evidence type="ECO:0000313" key="2">
    <source>
        <dbReference type="EMBL" id="CAE0789864.1"/>
    </source>
</evidence>
<feature type="compositionally biased region" description="Basic and acidic residues" evidence="1">
    <location>
        <begin position="34"/>
        <end position="55"/>
    </location>
</feature>
<accession>A0A7S4C850</accession>
<organism evidence="2">
    <name type="scientific">Eutreptiella gymnastica</name>
    <dbReference type="NCBI Taxonomy" id="73025"/>
    <lineage>
        <taxon>Eukaryota</taxon>
        <taxon>Discoba</taxon>
        <taxon>Euglenozoa</taxon>
        <taxon>Euglenida</taxon>
        <taxon>Spirocuta</taxon>
        <taxon>Euglenophyceae</taxon>
        <taxon>Eutreptiales</taxon>
        <taxon>Eutreptiaceae</taxon>
        <taxon>Eutreptiella</taxon>
    </lineage>
</organism>
<dbReference type="EMBL" id="HBJA01003100">
    <property type="protein sequence ID" value="CAE0789864.1"/>
    <property type="molecule type" value="Transcribed_RNA"/>
</dbReference>
<gene>
    <name evidence="2" type="ORF">EGYM00163_LOCUS978</name>
</gene>
<proteinExistence type="predicted"/>
<feature type="compositionally biased region" description="Polar residues" evidence="1">
    <location>
        <begin position="61"/>
        <end position="78"/>
    </location>
</feature>
<feature type="compositionally biased region" description="Polar residues" evidence="1">
    <location>
        <begin position="89"/>
        <end position="99"/>
    </location>
</feature>
<dbReference type="AlphaFoldDB" id="A0A7S4C850"/>
<name>A0A7S4C850_9EUGL</name>
<evidence type="ECO:0000256" key="1">
    <source>
        <dbReference type="SAM" id="MobiDB-lite"/>
    </source>
</evidence>
<feature type="compositionally biased region" description="Polar residues" evidence="1">
    <location>
        <begin position="9"/>
        <end position="19"/>
    </location>
</feature>
<reference evidence="2" key="1">
    <citation type="submission" date="2021-01" db="EMBL/GenBank/DDBJ databases">
        <authorList>
            <person name="Corre E."/>
            <person name="Pelletier E."/>
            <person name="Niang G."/>
            <person name="Scheremetjew M."/>
            <person name="Finn R."/>
            <person name="Kale V."/>
            <person name="Holt S."/>
            <person name="Cochrane G."/>
            <person name="Meng A."/>
            <person name="Brown T."/>
            <person name="Cohen L."/>
        </authorList>
    </citation>
    <scope>NUCLEOTIDE SEQUENCE</scope>
    <source>
        <strain evidence="2">CCMP1594</strain>
    </source>
</reference>
<sequence>MAAKASGMTGCQNESSMAVNKTEGRRESKRHIHTHDTDHMHPRTSEHAHIPEPLKPRTRLPTHQSTIGTCERTQNTDDNQPHQDHKAVKTTSETQKTDD</sequence>
<protein>
    <submittedName>
        <fullName evidence="2">Uncharacterized protein</fullName>
    </submittedName>
</protein>
<feature type="region of interest" description="Disordered" evidence="1">
    <location>
        <begin position="1"/>
        <end position="99"/>
    </location>
</feature>